<feature type="region of interest" description="Disordered" evidence="1">
    <location>
        <begin position="72"/>
        <end position="108"/>
    </location>
</feature>
<evidence type="ECO:0000313" key="3">
    <source>
        <dbReference type="Proteomes" id="UP001633002"/>
    </source>
</evidence>
<proteinExistence type="predicted"/>
<dbReference type="Proteomes" id="UP001633002">
    <property type="component" value="Unassembled WGS sequence"/>
</dbReference>
<gene>
    <name evidence="2" type="ORF">R1sor_019026</name>
</gene>
<keyword evidence="3" id="KW-1185">Reference proteome</keyword>
<organism evidence="2 3">
    <name type="scientific">Riccia sorocarpa</name>
    <dbReference type="NCBI Taxonomy" id="122646"/>
    <lineage>
        <taxon>Eukaryota</taxon>
        <taxon>Viridiplantae</taxon>
        <taxon>Streptophyta</taxon>
        <taxon>Embryophyta</taxon>
        <taxon>Marchantiophyta</taxon>
        <taxon>Marchantiopsida</taxon>
        <taxon>Marchantiidae</taxon>
        <taxon>Marchantiales</taxon>
        <taxon>Ricciaceae</taxon>
        <taxon>Riccia</taxon>
    </lineage>
</organism>
<sequence length="259" mass="28423">MYTLFGASDPSRHTYGLRLHKEEKYTARQPSVTYTVFGASDPRRHANGLRLYKEGKYTVRQASAMKEGIPIDIHPQCTPSSVPATPAGMPKGSRSQMMEGIPHNPIHPTDPADVAGNSTADPPEHRQTLETNFAAVYDDGFYQRPEIPNVPVANPNGSTAHAASVVTISTESDTAPFEPPDDSDVEIIESTPRRRPPTRSCPLFQQFQDQIDVPSQFDIPVVEVDVDVRQWHICRTSNRGSSPACFAAMPGRSAPRALC</sequence>
<name>A0ABD3ID36_9MARC</name>
<protein>
    <submittedName>
        <fullName evidence="2">Uncharacterized protein</fullName>
    </submittedName>
</protein>
<comment type="caution">
    <text evidence="2">The sequence shown here is derived from an EMBL/GenBank/DDBJ whole genome shotgun (WGS) entry which is preliminary data.</text>
</comment>
<accession>A0ABD3ID36</accession>
<evidence type="ECO:0000256" key="1">
    <source>
        <dbReference type="SAM" id="MobiDB-lite"/>
    </source>
</evidence>
<dbReference type="EMBL" id="JBJQOH010000001">
    <property type="protein sequence ID" value="KAL3701004.1"/>
    <property type="molecule type" value="Genomic_DNA"/>
</dbReference>
<dbReference type="AlphaFoldDB" id="A0ABD3ID36"/>
<evidence type="ECO:0000313" key="2">
    <source>
        <dbReference type="EMBL" id="KAL3701004.1"/>
    </source>
</evidence>
<reference evidence="2 3" key="1">
    <citation type="submission" date="2024-09" db="EMBL/GenBank/DDBJ databases">
        <title>Chromosome-scale assembly of Riccia sorocarpa.</title>
        <authorList>
            <person name="Paukszto L."/>
        </authorList>
    </citation>
    <scope>NUCLEOTIDE SEQUENCE [LARGE SCALE GENOMIC DNA]</scope>
    <source>
        <strain evidence="2">LP-2024</strain>
        <tissue evidence="2">Aerial parts of the thallus</tissue>
    </source>
</reference>